<dbReference type="Gene3D" id="6.10.250.3020">
    <property type="match status" value="1"/>
</dbReference>
<dbReference type="Gene3D" id="3.30.565.10">
    <property type="entry name" value="Histidine kinase-like ATPase, C-terminal domain"/>
    <property type="match status" value="1"/>
</dbReference>
<dbReference type="Gene3D" id="1.10.287.130">
    <property type="match status" value="1"/>
</dbReference>
<dbReference type="Proteomes" id="UP000286482">
    <property type="component" value="Unassembled WGS sequence"/>
</dbReference>
<evidence type="ECO:0000256" key="8">
    <source>
        <dbReference type="ARBA" id="ARBA00022692"/>
    </source>
</evidence>
<dbReference type="PROSITE" id="PS50109">
    <property type="entry name" value="HIS_KIN"/>
    <property type="match status" value="1"/>
</dbReference>
<dbReference type="InterPro" id="IPR036890">
    <property type="entry name" value="HATPase_C_sf"/>
</dbReference>
<evidence type="ECO:0000256" key="14">
    <source>
        <dbReference type="ARBA" id="ARBA00023136"/>
    </source>
</evidence>
<dbReference type="EMBL" id="RAQO01000008">
    <property type="protein sequence ID" value="RKF15873.1"/>
    <property type="molecule type" value="Genomic_DNA"/>
</dbReference>
<evidence type="ECO:0000256" key="12">
    <source>
        <dbReference type="ARBA" id="ARBA00022989"/>
    </source>
</evidence>
<evidence type="ECO:0000256" key="5">
    <source>
        <dbReference type="ARBA" id="ARBA00022519"/>
    </source>
</evidence>
<dbReference type="SMART" id="SM00388">
    <property type="entry name" value="HisKA"/>
    <property type="match status" value="1"/>
</dbReference>
<keyword evidence="6" id="KW-0597">Phosphoprotein</keyword>
<dbReference type="GO" id="GO:0000155">
    <property type="term" value="F:phosphorelay sensor kinase activity"/>
    <property type="evidence" value="ECO:0007669"/>
    <property type="project" value="InterPro"/>
</dbReference>
<dbReference type="RefSeq" id="WP_120355958.1">
    <property type="nucleotide sequence ID" value="NZ_RAQO01000008.1"/>
</dbReference>
<dbReference type="InterPro" id="IPR003661">
    <property type="entry name" value="HisK_dim/P_dom"/>
</dbReference>
<keyword evidence="11" id="KW-0067">ATP-binding</keyword>
<evidence type="ECO:0000256" key="16">
    <source>
        <dbReference type="SAM" id="Coils"/>
    </source>
</evidence>
<evidence type="ECO:0000256" key="4">
    <source>
        <dbReference type="ARBA" id="ARBA00022475"/>
    </source>
</evidence>
<comment type="subcellular location">
    <subcellularLocation>
        <location evidence="2">Cell inner membrane</location>
        <topology evidence="2">Multi-pass membrane protein</topology>
    </subcellularLocation>
</comment>
<evidence type="ECO:0000256" key="17">
    <source>
        <dbReference type="SAM" id="Phobius"/>
    </source>
</evidence>
<feature type="transmembrane region" description="Helical" evidence="17">
    <location>
        <begin position="288"/>
        <end position="309"/>
    </location>
</feature>
<dbReference type="Gene3D" id="3.30.450.20">
    <property type="entry name" value="PAS domain"/>
    <property type="match status" value="2"/>
</dbReference>
<dbReference type="PANTHER" id="PTHR43065:SF46">
    <property type="entry name" value="C4-DICARBOXYLATE TRANSPORT SENSOR PROTEIN DCTB"/>
    <property type="match status" value="1"/>
</dbReference>
<evidence type="ECO:0000259" key="18">
    <source>
        <dbReference type="PROSITE" id="PS50109"/>
    </source>
</evidence>
<dbReference type="Pfam" id="PF02518">
    <property type="entry name" value="HATPase_c"/>
    <property type="match status" value="1"/>
</dbReference>
<keyword evidence="10 19" id="KW-0418">Kinase</keyword>
<dbReference type="GO" id="GO:0005886">
    <property type="term" value="C:plasma membrane"/>
    <property type="evidence" value="ECO:0007669"/>
    <property type="project" value="UniProtKB-SubCell"/>
</dbReference>
<feature type="coiled-coil region" evidence="16">
    <location>
        <begin position="323"/>
        <end position="371"/>
    </location>
</feature>
<keyword evidence="4" id="KW-1003">Cell membrane</keyword>
<comment type="caution">
    <text evidence="19">The sequence shown here is derived from an EMBL/GenBank/DDBJ whole genome shotgun (WGS) entry which is preliminary data.</text>
</comment>
<dbReference type="InterPro" id="IPR017055">
    <property type="entry name" value="Sig_transdc_His_kinase_DctB"/>
</dbReference>
<keyword evidence="13" id="KW-0902">Two-component regulatory system</keyword>
<dbReference type="Pfam" id="PF00512">
    <property type="entry name" value="HisKA"/>
    <property type="match status" value="1"/>
</dbReference>
<keyword evidence="7" id="KW-0808">Transferase</keyword>
<keyword evidence="5" id="KW-0997">Cell inner membrane</keyword>
<evidence type="ECO:0000256" key="9">
    <source>
        <dbReference type="ARBA" id="ARBA00022741"/>
    </source>
</evidence>
<dbReference type="FunFam" id="3.30.450.20:FF:000127">
    <property type="entry name" value="C4-dicarboxylate transport sensor protein"/>
    <property type="match status" value="1"/>
</dbReference>
<dbReference type="PRINTS" id="PR00344">
    <property type="entry name" value="BCTRLSENSOR"/>
</dbReference>
<dbReference type="InterPro" id="IPR003594">
    <property type="entry name" value="HATPase_dom"/>
</dbReference>
<evidence type="ECO:0000313" key="20">
    <source>
        <dbReference type="Proteomes" id="UP000286482"/>
    </source>
</evidence>
<gene>
    <name evidence="19" type="ORF">DBZ36_16010</name>
</gene>
<keyword evidence="8 17" id="KW-0812">Transmembrane</keyword>
<evidence type="ECO:0000256" key="11">
    <source>
        <dbReference type="ARBA" id="ARBA00022840"/>
    </source>
</evidence>
<feature type="transmembrane region" description="Helical" evidence="17">
    <location>
        <begin position="12"/>
        <end position="32"/>
    </location>
</feature>
<keyword evidence="16" id="KW-0175">Coiled coil</keyword>
<keyword evidence="9" id="KW-0547">Nucleotide-binding</keyword>
<dbReference type="FunFam" id="1.10.287.130:FF:000049">
    <property type="entry name" value="C4-dicarboxylate transport sensor protein DctB"/>
    <property type="match status" value="1"/>
</dbReference>
<dbReference type="InterPro" id="IPR004358">
    <property type="entry name" value="Sig_transdc_His_kin-like_C"/>
</dbReference>
<dbReference type="SUPFAM" id="SSF55874">
    <property type="entry name" value="ATPase domain of HSP90 chaperone/DNA topoisomerase II/histidine kinase"/>
    <property type="match status" value="1"/>
</dbReference>
<comment type="catalytic activity">
    <reaction evidence="1">
        <text>ATP + protein L-histidine = ADP + protein N-phospho-L-histidine.</text>
        <dbReference type="EC" id="2.7.13.3"/>
    </reaction>
</comment>
<evidence type="ECO:0000256" key="15">
    <source>
        <dbReference type="ARBA" id="ARBA00073143"/>
    </source>
</evidence>
<evidence type="ECO:0000256" key="2">
    <source>
        <dbReference type="ARBA" id="ARBA00004429"/>
    </source>
</evidence>
<dbReference type="GO" id="GO:0005524">
    <property type="term" value="F:ATP binding"/>
    <property type="evidence" value="ECO:0007669"/>
    <property type="project" value="UniProtKB-KW"/>
</dbReference>
<proteinExistence type="predicted"/>
<sequence>MHDIDKTPQRWKGYIVLLIIWLATCLLVTWVAQYDAQEKQTLLLQGEGQRLQSSIHNELDRFRNLPTILALNPLVVQALDNPSRQSNVLFERLNQLQDSDVTYLLDVNGNTLAASNWQQDDSFVGSNYSYRPYFQQARQGHNAEYFALGSRSGRRGYYFSAPILVDSQVKGVVVVKVALQVIDKAWRNPSFDYLLTDRLGVVFYASKDQWNYHSILPLSTEQRKNTRASRQYGDHPLHELDTQISRSALQLPNAKGHYKSYQMLQLPVSGNSWQLYALAASKVFYKPIVSAVLLCSIFYLGLLCLLVYWRYLQQRRSWLAQINQNLEQRVEQRTQDLSRTNNELKAVIHKYQITETELKQTQQELVQAAKLATLGELSAGINHELNQPLTALRSYAENTQRMLDKSKYEDLGSNLTQIVRLTELMSNIVARFKVFSRKSQGKLACVSLDQTLSMALSILANRLVGTQIKLVQIGQPKAWVLADQVQLEQVLINLLNNAIDALSDQQDPLIQIEIQSTLGKTRLGIWDNGAILDEQQLAKVFEPFFTTKQQGLGLGMAISKRIIEGFDGSIHVTNYRYHDQDGPLFTLELNTMDATK</sequence>
<dbReference type="PANTHER" id="PTHR43065">
    <property type="entry name" value="SENSOR HISTIDINE KINASE"/>
    <property type="match status" value="1"/>
</dbReference>
<keyword evidence="20" id="KW-1185">Reference proteome</keyword>
<dbReference type="PIRSF" id="PIRSF036431">
    <property type="entry name" value="STHK_DctB"/>
    <property type="match status" value="1"/>
</dbReference>
<keyword evidence="12 17" id="KW-1133">Transmembrane helix</keyword>
<dbReference type="SMART" id="SM00387">
    <property type="entry name" value="HATPase_c"/>
    <property type="match status" value="1"/>
</dbReference>
<keyword evidence="14 17" id="KW-0472">Membrane</keyword>
<organism evidence="19 20">
    <name type="scientific">Alginatibacterium sediminis</name>
    <dbReference type="NCBI Taxonomy" id="2164068"/>
    <lineage>
        <taxon>Bacteria</taxon>
        <taxon>Pseudomonadati</taxon>
        <taxon>Pseudomonadota</taxon>
        <taxon>Gammaproteobacteria</taxon>
        <taxon>Alteromonadales</taxon>
        <taxon>Alteromonadaceae</taxon>
        <taxon>Alginatibacterium</taxon>
    </lineage>
</organism>
<reference evidence="19 20" key="1">
    <citation type="submission" date="2018-09" db="EMBL/GenBank/DDBJ databases">
        <authorList>
            <person name="Wang Z."/>
        </authorList>
    </citation>
    <scope>NUCLEOTIDE SEQUENCE [LARGE SCALE GENOMIC DNA]</scope>
    <source>
        <strain evidence="19 20">ALS 81</strain>
    </source>
</reference>
<feature type="domain" description="Histidine kinase" evidence="18">
    <location>
        <begin position="380"/>
        <end position="593"/>
    </location>
</feature>
<evidence type="ECO:0000256" key="3">
    <source>
        <dbReference type="ARBA" id="ARBA00012438"/>
    </source>
</evidence>
<evidence type="ECO:0000313" key="19">
    <source>
        <dbReference type="EMBL" id="RKF15873.1"/>
    </source>
</evidence>
<evidence type="ECO:0000256" key="7">
    <source>
        <dbReference type="ARBA" id="ARBA00022679"/>
    </source>
</evidence>
<evidence type="ECO:0000256" key="13">
    <source>
        <dbReference type="ARBA" id="ARBA00023012"/>
    </source>
</evidence>
<dbReference type="SUPFAM" id="SSF47384">
    <property type="entry name" value="Homodimeric domain of signal transducing histidine kinase"/>
    <property type="match status" value="1"/>
</dbReference>
<dbReference type="AlphaFoldDB" id="A0A420E971"/>
<evidence type="ECO:0000256" key="10">
    <source>
        <dbReference type="ARBA" id="ARBA00022777"/>
    </source>
</evidence>
<evidence type="ECO:0000256" key="1">
    <source>
        <dbReference type="ARBA" id="ARBA00000085"/>
    </source>
</evidence>
<dbReference type="InterPro" id="IPR029151">
    <property type="entry name" value="Sensor-like_sf"/>
</dbReference>
<dbReference type="SUPFAM" id="SSF103190">
    <property type="entry name" value="Sensory domain-like"/>
    <property type="match status" value="1"/>
</dbReference>
<dbReference type="InterPro" id="IPR005467">
    <property type="entry name" value="His_kinase_dom"/>
</dbReference>
<dbReference type="InterPro" id="IPR036097">
    <property type="entry name" value="HisK_dim/P_sf"/>
</dbReference>
<name>A0A420E971_9ALTE</name>
<protein>
    <recommendedName>
        <fullName evidence="15">C4-dicarboxylate transport sensor protein DctB</fullName>
        <ecNumber evidence="3">2.7.13.3</ecNumber>
    </recommendedName>
</protein>
<dbReference type="EC" id="2.7.13.3" evidence="3"/>
<dbReference type="CDD" id="cd00082">
    <property type="entry name" value="HisKA"/>
    <property type="match status" value="1"/>
</dbReference>
<evidence type="ECO:0000256" key="6">
    <source>
        <dbReference type="ARBA" id="ARBA00022553"/>
    </source>
</evidence>
<accession>A0A420E971</accession>